<reference evidence="6 7" key="1">
    <citation type="submission" date="2018-11" db="EMBL/GenBank/DDBJ databases">
        <title>Novel bacteria species description.</title>
        <authorList>
            <person name="Han J.-H."/>
        </authorList>
    </citation>
    <scope>NUCLEOTIDE SEQUENCE [LARGE SCALE GENOMIC DNA]</scope>
    <source>
        <strain evidence="6 7">KCTC23259</strain>
    </source>
</reference>
<comment type="pathway">
    <text evidence="5">Amine and polyamine degradation; ethanolamine degradation.</text>
</comment>
<dbReference type="GO" id="GO:0006520">
    <property type="term" value="P:amino acid metabolic process"/>
    <property type="evidence" value="ECO:0007669"/>
    <property type="project" value="InterPro"/>
</dbReference>
<dbReference type="Pfam" id="PF05985">
    <property type="entry name" value="EutC"/>
    <property type="match status" value="1"/>
</dbReference>
<keyword evidence="2 5" id="KW-0456">Lyase</keyword>
<keyword evidence="4 5" id="KW-1283">Bacterial microcompartment</keyword>
<dbReference type="InterPro" id="IPR042251">
    <property type="entry name" value="EutC_C"/>
</dbReference>
<evidence type="ECO:0000256" key="2">
    <source>
        <dbReference type="ARBA" id="ARBA00023239"/>
    </source>
</evidence>
<dbReference type="NCBIfam" id="NF003971">
    <property type="entry name" value="PRK05465.1"/>
    <property type="match status" value="1"/>
</dbReference>
<comment type="subcellular location">
    <subcellularLocation>
        <location evidence="5">Bacterial microcompartment</location>
    </subcellularLocation>
</comment>
<dbReference type="GO" id="GO:0009350">
    <property type="term" value="C:ethanolamine ammonia-lyase complex"/>
    <property type="evidence" value="ECO:0007669"/>
    <property type="project" value="UniProtKB-UniRule"/>
</dbReference>
<dbReference type="HAMAP" id="MF_00601">
    <property type="entry name" value="EutC"/>
    <property type="match status" value="1"/>
</dbReference>
<name>A0AAE3H374_9BACT</name>
<dbReference type="GO" id="GO:0046336">
    <property type="term" value="P:ethanolamine catabolic process"/>
    <property type="evidence" value="ECO:0007669"/>
    <property type="project" value="UniProtKB-UniRule"/>
</dbReference>
<dbReference type="PANTHER" id="PTHR39330:SF1">
    <property type="entry name" value="ETHANOLAMINE AMMONIA-LYASE SMALL SUBUNIT"/>
    <property type="match status" value="1"/>
</dbReference>
<comment type="caution">
    <text evidence="6">The sequence shown here is derived from an EMBL/GenBank/DDBJ whole genome shotgun (WGS) entry which is preliminary data.</text>
</comment>
<evidence type="ECO:0000256" key="3">
    <source>
        <dbReference type="ARBA" id="ARBA00023285"/>
    </source>
</evidence>
<dbReference type="Proteomes" id="UP001204144">
    <property type="component" value="Unassembled WGS sequence"/>
</dbReference>
<protein>
    <recommendedName>
        <fullName evidence="5">Ethanolamine ammonia-lyase small subunit</fullName>
        <shortName evidence="5">EAL small subunit</shortName>
        <ecNumber evidence="5">4.3.1.7</ecNumber>
    </recommendedName>
</protein>
<dbReference type="GO" id="GO:0031419">
    <property type="term" value="F:cobalamin binding"/>
    <property type="evidence" value="ECO:0007669"/>
    <property type="project" value="UniProtKB-UniRule"/>
</dbReference>
<evidence type="ECO:0000313" key="7">
    <source>
        <dbReference type="Proteomes" id="UP001204144"/>
    </source>
</evidence>
<sequence length="256" mass="28500">MENKLIQTDPSELLKTQTNARIGLGNVGGALPTQQTLSLKLDHARAKDAVFSPLNIELLADALSEFQLPFFLLKSKAENKIEYLKRPDLGRRLEKHSLEILEKNNEKTDIVLVITDGLSADAVNTQVINVLKQLIPEWSKKHKIALALVENGRVAIADEIGERLGGKFTAIFIGERPGLSSPHSMGIYTTFQPKVGLTDESRNCISNIHPDGLSIPQAIRILNYYKEESYINQYSGFKLKLDLNLIEEQKNTPTIG</sequence>
<keyword evidence="1 5" id="KW-0846">Cobalamin</keyword>
<proteinExistence type="inferred from homology"/>
<dbReference type="PIRSF" id="PIRSF018982">
    <property type="entry name" value="EutC"/>
    <property type="match status" value="1"/>
</dbReference>
<dbReference type="PANTHER" id="PTHR39330">
    <property type="entry name" value="ETHANOLAMINE AMMONIA-LYASE LIGHT CHAIN"/>
    <property type="match status" value="1"/>
</dbReference>
<evidence type="ECO:0000256" key="5">
    <source>
        <dbReference type="HAMAP-Rule" id="MF_00601"/>
    </source>
</evidence>
<dbReference type="Gene3D" id="1.10.30.40">
    <property type="entry name" value="Ethanolamine ammonia-lyase light chain (EutC), N-terminal domain"/>
    <property type="match status" value="1"/>
</dbReference>
<evidence type="ECO:0000256" key="4">
    <source>
        <dbReference type="ARBA" id="ARBA00024446"/>
    </source>
</evidence>
<dbReference type="AlphaFoldDB" id="A0AAE3H374"/>
<dbReference type="GO" id="GO:0031471">
    <property type="term" value="C:ethanolamine degradation polyhedral organelle"/>
    <property type="evidence" value="ECO:0007669"/>
    <property type="project" value="UniProtKB-UniRule"/>
</dbReference>
<dbReference type="RefSeq" id="WP_255036956.1">
    <property type="nucleotide sequence ID" value="NZ_RJUF01000022.1"/>
</dbReference>
<dbReference type="EC" id="4.3.1.7" evidence="5"/>
<dbReference type="GO" id="GO:0008851">
    <property type="term" value="F:ethanolamine ammonia-lyase activity"/>
    <property type="evidence" value="ECO:0007669"/>
    <property type="project" value="UniProtKB-UniRule"/>
</dbReference>
<dbReference type="Gene3D" id="3.40.50.11240">
    <property type="entry name" value="Ethanolamine ammonia-lyase light chain (EutC)"/>
    <property type="match status" value="1"/>
</dbReference>
<evidence type="ECO:0000313" key="6">
    <source>
        <dbReference type="EMBL" id="MCP9763169.1"/>
    </source>
</evidence>
<keyword evidence="7" id="KW-1185">Reference proteome</keyword>
<comment type="cofactor">
    <cofactor evidence="5">
        <name>adenosylcob(III)alamin</name>
        <dbReference type="ChEBI" id="CHEBI:18408"/>
    </cofactor>
    <text evidence="5">Binds between the large and small subunits.</text>
</comment>
<gene>
    <name evidence="5" type="primary">eutC</name>
    <name evidence="6" type="ORF">EGI31_09390</name>
</gene>
<comment type="subunit">
    <text evidence="5">The basic unit is a heterodimer which dimerizes to form tetramers. The heterotetramers trimerize; 6 large subunits form a core ring with 6 small subunits projecting outwards.</text>
</comment>
<evidence type="ECO:0000256" key="1">
    <source>
        <dbReference type="ARBA" id="ARBA00022628"/>
    </source>
</evidence>
<comment type="similarity">
    <text evidence="5">Belongs to the EutC family.</text>
</comment>
<keyword evidence="3 5" id="KW-0170">Cobalt</keyword>
<dbReference type="InterPro" id="IPR042255">
    <property type="entry name" value="EutC_N"/>
</dbReference>
<comment type="function">
    <text evidence="5">Catalyzes the deamination of various vicinal amino-alcohols to oxo compounds. Allows this organism to utilize ethanolamine as the sole source of nitrogen and carbon in the presence of external vitamin B12.</text>
</comment>
<dbReference type="EMBL" id="RJUF01000022">
    <property type="protein sequence ID" value="MCP9763169.1"/>
    <property type="molecule type" value="Genomic_DNA"/>
</dbReference>
<feature type="binding site" evidence="5">
    <location>
        <position position="154"/>
    </location>
    <ligand>
        <name>adenosylcob(III)alamin</name>
        <dbReference type="ChEBI" id="CHEBI:18408"/>
    </ligand>
</feature>
<feature type="binding site" evidence="5">
    <location>
        <position position="175"/>
    </location>
    <ligand>
        <name>adenosylcob(III)alamin</name>
        <dbReference type="ChEBI" id="CHEBI:18408"/>
    </ligand>
</feature>
<organism evidence="6 7">
    <name type="scientific">Lacihabitans soyangensis</name>
    <dbReference type="NCBI Taxonomy" id="869394"/>
    <lineage>
        <taxon>Bacteria</taxon>
        <taxon>Pseudomonadati</taxon>
        <taxon>Bacteroidota</taxon>
        <taxon>Cytophagia</taxon>
        <taxon>Cytophagales</taxon>
        <taxon>Leadbetterellaceae</taxon>
        <taxon>Lacihabitans</taxon>
    </lineage>
</organism>
<feature type="binding site" evidence="5">
    <location>
        <position position="204"/>
    </location>
    <ligand>
        <name>adenosylcob(III)alamin</name>
        <dbReference type="ChEBI" id="CHEBI:18408"/>
    </ligand>
</feature>
<accession>A0AAE3H374</accession>
<dbReference type="InterPro" id="IPR009246">
    <property type="entry name" value="EutC"/>
</dbReference>
<comment type="catalytic activity">
    <reaction evidence="5">
        <text>ethanolamine = acetaldehyde + NH4(+)</text>
        <dbReference type="Rhea" id="RHEA:15313"/>
        <dbReference type="ChEBI" id="CHEBI:15343"/>
        <dbReference type="ChEBI" id="CHEBI:28938"/>
        <dbReference type="ChEBI" id="CHEBI:57603"/>
        <dbReference type="EC" id="4.3.1.7"/>
    </reaction>
</comment>